<reference evidence="3 4" key="2">
    <citation type="journal article" date="2016" name="Front. Microbiol.">
        <title>Genome and transcriptome sequences reveal the specific parasitism of the nematophagous Purpureocillium lilacinum 36-1.</title>
        <authorList>
            <person name="Xie J."/>
            <person name="Li S."/>
            <person name="Mo C."/>
            <person name="Xiao X."/>
            <person name="Peng D."/>
            <person name="Wang G."/>
            <person name="Xiao Y."/>
        </authorList>
    </citation>
    <scope>NUCLEOTIDE SEQUENCE [LARGE SCALE GENOMIC DNA]</scope>
    <source>
        <strain evidence="3 4">36-1</strain>
    </source>
</reference>
<reference evidence="2" key="3">
    <citation type="submission" date="2023-11" db="EMBL/GenBank/DDBJ databases">
        <authorList>
            <person name="Beijen E."/>
            <person name="Ohm R.A."/>
        </authorList>
    </citation>
    <scope>NUCLEOTIDE SEQUENCE</scope>
    <source>
        <strain evidence="2">CBS 150709</strain>
    </source>
</reference>
<dbReference type="AlphaFoldDB" id="A0A2U3EL46"/>
<feature type="compositionally biased region" description="Basic and acidic residues" evidence="1">
    <location>
        <begin position="15"/>
        <end position="24"/>
    </location>
</feature>
<organism evidence="3 4">
    <name type="scientific">Purpureocillium lilacinum</name>
    <name type="common">Paecilomyces lilacinus</name>
    <dbReference type="NCBI Taxonomy" id="33203"/>
    <lineage>
        <taxon>Eukaryota</taxon>
        <taxon>Fungi</taxon>
        <taxon>Dikarya</taxon>
        <taxon>Ascomycota</taxon>
        <taxon>Pezizomycotina</taxon>
        <taxon>Sordariomycetes</taxon>
        <taxon>Hypocreomycetidae</taxon>
        <taxon>Hypocreales</taxon>
        <taxon>Ophiocordycipitaceae</taxon>
        <taxon>Purpureocillium</taxon>
    </lineage>
</organism>
<keyword evidence="5" id="KW-1185">Reference proteome</keyword>
<evidence type="ECO:0000313" key="3">
    <source>
        <dbReference type="EMBL" id="PWI75202.1"/>
    </source>
</evidence>
<feature type="compositionally biased region" description="Basic and acidic residues" evidence="1">
    <location>
        <begin position="63"/>
        <end position="82"/>
    </location>
</feature>
<comment type="caution">
    <text evidence="3">The sequence shown here is derived from an EMBL/GenBank/DDBJ whole genome shotgun (WGS) entry which is preliminary data.</text>
</comment>
<evidence type="ECO:0000313" key="5">
    <source>
        <dbReference type="Proteomes" id="UP001287286"/>
    </source>
</evidence>
<accession>A0A2U3EL46</accession>
<reference evidence="2 5" key="4">
    <citation type="journal article" date="2024" name="Microbiol. Resour. Announc.">
        <title>Genome annotations for the ascomycete fungi Trichoderma harzianum, Trichoderma aggressivum, and Purpureocillium lilacinum.</title>
        <authorList>
            <person name="Beijen E.P.W."/>
            <person name="Ohm R.A."/>
        </authorList>
    </citation>
    <scope>NUCLEOTIDE SEQUENCE [LARGE SCALE GENOMIC DNA]</scope>
    <source>
        <strain evidence="2 5">CBS 150709</strain>
    </source>
</reference>
<name>A0A2U3EL46_PURLI</name>
<proteinExistence type="predicted"/>
<dbReference type="EMBL" id="LCWV01000002">
    <property type="protein sequence ID" value="PWI75202.1"/>
    <property type="molecule type" value="Genomic_DNA"/>
</dbReference>
<sequence length="128" mass="14284">MTTPRVVRRRLEYEDRRVTDKPGPRETVIPESWLARKRRHAQERKFSSDAAAAQCDTPGRTAETGEKHVPRHGHEAPADSRLRPGPLLRWAKFETGRFHTNCRASAGRPAAPHLSSEKCSGTSAFSSG</sequence>
<feature type="compositionally biased region" description="Polar residues" evidence="1">
    <location>
        <begin position="117"/>
        <end position="128"/>
    </location>
</feature>
<dbReference type="Proteomes" id="UP001287286">
    <property type="component" value="Unassembled WGS sequence"/>
</dbReference>
<feature type="region of interest" description="Disordered" evidence="1">
    <location>
        <begin position="39"/>
        <end position="86"/>
    </location>
</feature>
<evidence type="ECO:0000313" key="4">
    <source>
        <dbReference type="Proteomes" id="UP000245956"/>
    </source>
</evidence>
<gene>
    <name evidence="3" type="ORF">PCL_05860</name>
    <name evidence="2" type="ORF">Purlil1_5925</name>
</gene>
<protein>
    <submittedName>
        <fullName evidence="3">Uncharacterized protein</fullName>
    </submittedName>
</protein>
<feature type="region of interest" description="Disordered" evidence="1">
    <location>
        <begin position="103"/>
        <end position="128"/>
    </location>
</feature>
<dbReference type="EMBL" id="JAWRVI010000018">
    <property type="protein sequence ID" value="KAK4089822.1"/>
    <property type="molecule type" value="Genomic_DNA"/>
</dbReference>
<feature type="region of interest" description="Disordered" evidence="1">
    <location>
        <begin position="15"/>
        <end position="34"/>
    </location>
</feature>
<reference evidence="3" key="1">
    <citation type="submission" date="2015-05" db="EMBL/GenBank/DDBJ databases">
        <authorList>
            <person name="Wang D.B."/>
            <person name="Wang M."/>
        </authorList>
    </citation>
    <scope>NUCLEOTIDE SEQUENCE</scope>
    <source>
        <strain evidence="3">36-1</strain>
    </source>
</reference>
<evidence type="ECO:0000256" key="1">
    <source>
        <dbReference type="SAM" id="MobiDB-lite"/>
    </source>
</evidence>
<dbReference type="Proteomes" id="UP000245956">
    <property type="component" value="Unassembled WGS sequence"/>
</dbReference>
<evidence type="ECO:0000313" key="2">
    <source>
        <dbReference type="EMBL" id="KAK4089822.1"/>
    </source>
</evidence>